<name>A0ABP4KFL4_9ACTN</name>
<keyword evidence="3" id="KW-1185">Reference proteome</keyword>
<dbReference type="Proteomes" id="UP001501470">
    <property type="component" value="Unassembled WGS sequence"/>
</dbReference>
<dbReference type="Pfam" id="PF13243">
    <property type="entry name" value="SQHop_cyclase_C"/>
    <property type="match status" value="1"/>
</dbReference>
<dbReference type="InterPro" id="IPR008930">
    <property type="entry name" value="Terpenoid_cyclase/PrenylTrfase"/>
</dbReference>
<dbReference type="SUPFAM" id="SSF48239">
    <property type="entry name" value="Terpenoid cyclases/Protein prenyltransferases"/>
    <property type="match status" value="1"/>
</dbReference>
<dbReference type="InterPro" id="IPR050148">
    <property type="entry name" value="Terpene_synthase-like"/>
</dbReference>
<comment type="caution">
    <text evidence="2">The sequence shown here is derived from an EMBL/GenBank/DDBJ whole genome shotgun (WGS) entry which is preliminary data.</text>
</comment>
<organism evidence="2 3">
    <name type="scientific">Dactylosporangium maewongense</name>
    <dbReference type="NCBI Taxonomy" id="634393"/>
    <lineage>
        <taxon>Bacteria</taxon>
        <taxon>Bacillati</taxon>
        <taxon>Actinomycetota</taxon>
        <taxon>Actinomycetes</taxon>
        <taxon>Micromonosporales</taxon>
        <taxon>Micromonosporaceae</taxon>
        <taxon>Dactylosporangium</taxon>
    </lineage>
</organism>
<sequence length="544" mass="56295">MSGVAGAAPDPGSAPAGPALQAAAADLVDEVAATRWGRISPSVYETGRLVSIAPWLVDHAARVAFLRATQRPDGGWGQPGGYALAPTLSATEALLATARDGDPSAAEPAGQGLDRLIGWLAGPAPLRVADVPDTPAVELIVPALVDLVNAHLDALADRPVPGLDRFAGVRLAAPAGMDDRPLRGIRAMLDAGAPVPDKLMHSLEVVGPLTANQPVRPAPIGGVGASPAATAAWLAGHPAGPTSATLRYLEAVTRRHGGPVPSVVPIAPFERAWVLSLLIGAGFPVGRPDRVAAALAAPLGPGGLAGGEGLPLDADTTSVTLLTLAQLGAAQPVDCLWPFEVDTHFSTWLGERTPSTTTNAHVLELFGHHVAAHTWAGARDRAVVAKLTAWLCAQQLPDGSWMDKWHASPYYATFCVVTALHRHGRLGGGEPAATIRRAVRWIVATQAADRSWGRWHGTAEETAYAVQTLLLTAALDEPGAHAAAADGLAYLAATSGQQPDPPLWHDKDLYVPPRIVRAAVLAAFRLAGSDNAMRYGISSPAATD</sequence>
<dbReference type="Gene3D" id="1.50.10.20">
    <property type="match status" value="1"/>
</dbReference>
<dbReference type="CDD" id="cd00688">
    <property type="entry name" value="ISOPREN_C2_like"/>
    <property type="match status" value="1"/>
</dbReference>
<dbReference type="InterPro" id="IPR032696">
    <property type="entry name" value="SQ_cyclase_C"/>
</dbReference>
<proteinExistence type="predicted"/>
<evidence type="ECO:0000259" key="1">
    <source>
        <dbReference type="Pfam" id="PF13243"/>
    </source>
</evidence>
<evidence type="ECO:0000313" key="3">
    <source>
        <dbReference type="Proteomes" id="UP001501470"/>
    </source>
</evidence>
<reference evidence="3" key="1">
    <citation type="journal article" date="2019" name="Int. J. Syst. Evol. Microbiol.">
        <title>The Global Catalogue of Microorganisms (GCM) 10K type strain sequencing project: providing services to taxonomists for standard genome sequencing and annotation.</title>
        <authorList>
            <consortium name="The Broad Institute Genomics Platform"/>
            <consortium name="The Broad Institute Genome Sequencing Center for Infectious Disease"/>
            <person name="Wu L."/>
            <person name="Ma J."/>
        </authorList>
    </citation>
    <scope>NUCLEOTIDE SEQUENCE [LARGE SCALE GENOMIC DNA]</scope>
    <source>
        <strain evidence="3">JCM 15933</strain>
    </source>
</reference>
<protein>
    <recommendedName>
        <fullName evidence="1">Squalene cyclase C-terminal domain-containing protein</fullName>
    </recommendedName>
</protein>
<gene>
    <name evidence="2" type="ORF">GCM10009827_011570</name>
</gene>
<dbReference type="PANTHER" id="PTHR31739">
    <property type="entry name" value="ENT-COPALYL DIPHOSPHATE SYNTHASE, CHLOROPLASTIC"/>
    <property type="match status" value="1"/>
</dbReference>
<dbReference type="Gene3D" id="1.50.10.160">
    <property type="match status" value="1"/>
</dbReference>
<accession>A0ABP4KFL4</accession>
<feature type="domain" description="Squalene cyclase C-terminal" evidence="1">
    <location>
        <begin position="354"/>
        <end position="466"/>
    </location>
</feature>
<evidence type="ECO:0000313" key="2">
    <source>
        <dbReference type="EMBL" id="GAA1501599.1"/>
    </source>
</evidence>
<dbReference type="PANTHER" id="PTHR31739:SF25">
    <property type="entry name" value="(E,E)-GERANYLLINALOOL SYNTHASE"/>
    <property type="match status" value="1"/>
</dbReference>
<dbReference type="EMBL" id="BAAAQD010000001">
    <property type="protein sequence ID" value="GAA1501599.1"/>
    <property type="molecule type" value="Genomic_DNA"/>
</dbReference>